<dbReference type="Proteomes" id="UP000095287">
    <property type="component" value="Unplaced"/>
</dbReference>
<name>A0A1I7ZQ74_9BILA</name>
<keyword evidence="1" id="KW-1185">Reference proteome</keyword>
<reference evidence="2" key="1">
    <citation type="submission" date="2016-11" db="UniProtKB">
        <authorList>
            <consortium name="WormBaseParasite"/>
        </authorList>
    </citation>
    <scope>IDENTIFICATION</scope>
</reference>
<dbReference type="WBParaSite" id="L893_g287.t1">
    <property type="protein sequence ID" value="L893_g287.t1"/>
    <property type="gene ID" value="L893_g287"/>
</dbReference>
<accession>A0A1I7ZQ74</accession>
<evidence type="ECO:0000313" key="1">
    <source>
        <dbReference type="Proteomes" id="UP000095287"/>
    </source>
</evidence>
<evidence type="ECO:0000313" key="2">
    <source>
        <dbReference type="WBParaSite" id="L893_g287.t1"/>
    </source>
</evidence>
<sequence>MSQYIFYVFQNICSTVDVTNRDVPEGEDPFFGGLRHDVSEVMSANTMIGLLTGRVHRDAKNIDGVEFQGRKYGF</sequence>
<protein>
    <submittedName>
        <fullName evidence="2">Phage major capsid protein</fullName>
    </submittedName>
</protein>
<dbReference type="AlphaFoldDB" id="A0A1I7ZQ74"/>
<proteinExistence type="predicted"/>
<organism evidence="1 2">
    <name type="scientific">Steinernema glaseri</name>
    <dbReference type="NCBI Taxonomy" id="37863"/>
    <lineage>
        <taxon>Eukaryota</taxon>
        <taxon>Metazoa</taxon>
        <taxon>Ecdysozoa</taxon>
        <taxon>Nematoda</taxon>
        <taxon>Chromadorea</taxon>
        <taxon>Rhabditida</taxon>
        <taxon>Tylenchina</taxon>
        <taxon>Panagrolaimomorpha</taxon>
        <taxon>Strongyloidoidea</taxon>
        <taxon>Steinernematidae</taxon>
        <taxon>Steinernema</taxon>
    </lineage>
</organism>